<proteinExistence type="predicted"/>
<gene>
    <name evidence="1" type="ORF">CCHLO57077_00006175</name>
</gene>
<reference evidence="1" key="1">
    <citation type="submission" date="2023-01" db="EMBL/GenBank/DDBJ databases">
        <authorList>
            <person name="Piombo E."/>
        </authorList>
    </citation>
    <scope>NUCLEOTIDE SEQUENCE</scope>
</reference>
<comment type="caution">
    <text evidence="1">The sequence shown here is derived from an EMBL/GenBank/DDBJ whole genome shotgun (WGS) entry which is preliminary data.</text>
</comment>
<dbReference type="Proteomes" id="UP001160390">
    <property type="component" value="Unassembled WGS sequence"/>
</dbReference>
<name>A0AA35Q560_9HYPO</name>
<accession>A0AA35Q560</accession>
<evidence type="ECO:0000313" key="2">
    <source>
        <dbReference type="Proteomes" id="UP001160390"/>
    </source>
</evidence>
<dbReference type="EMBL" id="CABFNP030001195">
    <property type="protein sequence ID" value="CAI6092102.1"/>
    <property type="molecule type" value="Genomic_DNA"/>
</dbReference>
<evidence type="ECO:0000313" key="1">
    <source>
        <dbReference type="EMBL" id="CAI6092102.1"/>
    </source>
</evidence>
<dbReference type="AlphaFoldDB" id="A0AA35Q560"/>
<keyword evidence="2" id="KW-1185">Reference proteome</keyword>
<sequence>MRLLINVAILKRTRSPQDGAQRLIQVVSAPKQTLSGLMVKVVDLRAWPPTKLEVPAMEPEGEHKPRGCPK</sequence>
<organism evidence="1 2">
    <name type="scientific">Clonostachys chloroleuca</name>
    <dbReference type="NCBI Taxonomy" id="1926264"/>
    <lineage>
        <taxon>Eukaryota</taxon>
        <taxon>Fungi</taxon>
        <taxon>Dikarya</taxon>
        <taxon>Ascomycota</taxon>
        <taxon>Pezizomycotina</taxon>
        <taxon>Sordariomycetes</taxon>
        <taxon>Hypocreomycetidae</taxon>
        <taxon>Hypocreales</taxon>
        <taxon>Bionectriaceae</taxon>
        <taxon>Clonostachys</taxon>
    </lineage>
</organism>
<protein>
    <submittedName>
        <fullName evidence="1">Uncharacterized protein</fullName>
    </submittedName>
</protein>
<feature type="non-terminal residue" evidence="1">
    <location>
        <position position="70"/>
    </location>
</feature>